<keyword evidence="2" id="KW-1185">Reference proteome</keyword>
<protein>
    <submittedName>
        <fullName evidence="1">Uncharacterized protein</fullName>
    </submittedName>
</protein>
<dbReference type="KEGG" id="mhor:MSHOH_0405"/>
<sequence>MDNQITNAVKLEIPNSHALVDIWLYSKEYESSEAVPISMEIAEMV</sequence>
<dbReference type="HOGENOM" id="CLU_3194501_0_0_2"/>
<dbReference type="AlphaFoldDB" id="A0A0E3SC85"/>
<dbReference type="EMBL" id="CP009516">
    <property type="protein sequence ID" value="AKB76888.1"/>
    <property type="molecule type" value="Genomic_DNA"/>
</dbReference>
<dbReference type="Proteomes" id="UP000033101">
    <property type="component" value="Chromosome"/>
</dbReference>
<name>A0A0E3SC85_9EURY</name>
<proteinExistence type="predicted"/>
<accession>A0A0E3SC85</accession>
<gene>
    <name evidence="1" type="ORF">MSHOH_0405</name>
</gene>
<organism evidence="1 2">
    <name type="scientific">Methanosarcina horonobensis HB-1 = JCM 15518</name>
    <dbReference type="NCBI Taxonomy" id="1434110"/>
    <lineage>
        <taxon>Archaea</taxon>
        <taxon>Methanobacteriati</taxon>
        <taxon>Methanobacteriota</taxon>
        <taxon>Stenosarchaea group</taxon>
        <taxon>Methanomicrobia</taxon>
        <taxon>Methanosarcinales</taxon>
        <taxon>Methanosarcinaceae</taxon>
        <taxon>Methanosarcina</taxon>
    </lineage>
</organism>
<evidence type="ECO:0000313" key="2">
    <source>
        <dbReference type="Proteomes" id="UP000033101"/>
    </source>
</evidence>
<dbReference type="PATRIC" id="fig|1434110.4.peg.487"/>
<evidence type="ECO:0000313" key="1">
    <source>
        <dbReference type="EMBL" id="AKB76888.1"/>
    </source>
</evidence>
<reference evidence="1 2" key="1">
    <citation type="submission" date="2014-07" db="EMBL/GenBank/DDBJ databases">
        <title>Methanogenic archaea and the global carbon cycle.</title>
        <authorList>
            <person name="Henriksen J.R."/>
            <person name="Luke J."/>
            <person name="Reinhart S."/>
            <person name="Benedict M.N."/>
            <person name="Youngblut N.D."/>
            <person name="Metcalf M.E."/>
            <person name="Whitaker R.J."/>
            <person name="Metcalf W.W."/>
        </authorList>
    </citation>
    <scope>NUCLEOTIDE SEQUENCE [LARGE SCALE GENOMIC DNA]</scope>
    <source>
        <strain evidence="1 2">HB-1</strain>
    </source>
</reference>